<dbReference type="InterPro" id="IPR005117">
    <property type="entry name" value="NiRdtase/SiRdtase_haem-b_fer"/>
</dbReference>
<evidence type="ECO:0000256" key="10">
    <source>
        <dbReference type="ARBA" id="ARBA00023002"/>
    </source>
</evidence>
<proteinExistence type="inferred from homology"/>
<dbReference type="SUPFAM" id="SSF56014">
    <property type="entry name" value="Nitrite and sulphite reductase 4Fe-4S domain-like"/>
    <property type="match status" value="2"/>
</dbReference>
<keyword evidence="11" id="KW-0408">Iron</keyword>
<feature type="domain" description="Nitrite/Sulfite reductase ferredoxin-like" evidence="18">
    <location>
        <begin position="337"/>
        <end position="396"/>
    </location>
</feature>
<comment type="cofactor">
    <cofactor evidence="2">
        <name>[4Fe-4S] cluster</name>
        <dbReference type="ChEBI" id="CHEBI:49883"/>
    </cofactor>
</comment>
<evidence type="ECO:0000256" key="6">
    <source>
        <dbReference type="ARBA" id="ARBA00022485"/>
    </source>
</evidence>
<evidence type="ECO:0000256" key="2">
    <source>
        <dbReference type="ARBA" id="ARBA00001966"/>
    </source>
</evidence>
<dbReference type="EC" id="1.8.1.2" evidence="5"/>
<dbReference type="InterPro" id="IPR036136">
    <property type="entry name" value="Nit/Sulf_reduc_fer-like_dom_sf"/>
</dbReference>
<evidence type="ECO:0000256" key="15">
    <source>
        <dbReference type="ARBA" id="ARBA00057160"/>
    </source>
</evidence>
<evidence type="ECO:0000256" key="1">
    <source>
        <dbReference type="ARBA" id="ARBA00001929"/>
    </source>
</evidence>
<keyword evidence="9" id="KW-0521">NADP</keyword>
<dbReference type="GO" id="GO:0051539">
    <property type="term" value="F:4 iron, 4 sulfur cluster binding"/>
    <property type="evidence" value="ECO:0007669"/>
    <property type="project" value="UniProtKB-KW"/>
</dbReference>
<evidence type="ECO:0000256" key="12">
    <source>
        <dbReference type="ARBA" id="ARBA00023014"/>
    </source>
</evidence>
<comment type="subunit">
    <text evidence="16">Alpha(8)-beta(8). The alpha component is a flavoprotein, the beta component is a hemoprotein.</text>
</comment>
<dbReference type="RefSeq" id="WP_263038654.1">
    <property type="nucleotide sequence ID" value="NZ_JAOTPL010000019.1"/>
</dbReference>
<evidence type="ECO:0000256" key="13">
    <source>
        <dbReference type="ARBA" id="ARBA00023192"/>
    </source>
</evidence>
<evidence type="ECO:0000256" key="14">
    <source>
        <dbReference type="ARBA" id="ARBA00052219"/>
    </source>
</evidence>
<dbReference type="EMBL" id="JAOTPL010000019">
    <property type="protein sequence ID" value="MCU7695167.1"/>
    <property type="molecule type" value="Genomic_DNA"/>
</dbReference>
<comment type="cofactor">
    <cofactor evidence="1">
        <name>siroheme</name>
        <dbReference type="ChEBI" id="CHEBI:60052"/>
    </cofactor>
</comment>
<dbReference type="NCBIfam" id="NF010029">
    <property type="entry name" value="PRK13504.1"/>
    <property type="match status" value="1"/>
</dbReference>
<dbReference type="SUPFAM" id="SSF55124">
    <property type="entry name" value="Nitrite/Sulfite reductase N-terminal domain-like"/>
    <property type="match status" value="2"/>
</dbReference>
<dbReference type="PANTHER" id="PTHR11493">
    <property type="entry name" value="SULFITE REDUCTASE [NADPH] SUBUNIT BETA-RELATED"/>
    <property type="match status" value="1"/>
</dbReference>
<sequence length="552" mass="62198">MESTVEKIKKQSKGLRGSLLEGLNNEVTGAIKEDDTQLVKFHGMYQQDDRDKRETRAEKKLERLYSFMVRLRLPGGFLTAAQWQDLHHIAGKYSTGIIKITTRQTLQLHGILKRHAQPTHKAFNLMKVDSIAACGDVNRNVTATAHPQVSQVHEEVYRYAHHISDMLLPKTKAYYEIFVGDEKVAEKTEDDPLYQERYLPRKFKIGIAIPPLNDVDIFSNDVGLIAIVKDGELAGFNVAAGGGMGATHGNPDTYPRLASMLGYIKKEDADKVIYEIATTQRDFGNREDRKFARLKYTIDKMGVDVFKKEVEARSGVALSDPETYFFSQRTDDYGWHRNHEGKWFYTAFVENGRVLDDEKVQFKTAFLEIAASGKADFRFTCNQNIVLSNVADADKDFVGSILHKYGIIQNTEQSSVVRKGAMACVALNTCGLALAEAQRYMPAFLTKVEALLDRHDLLNEHISIRMTGCPNGCARPYMAEIGLVGTAPGHYNLMIGADVIGQRLNTLFKPNIDEQQILATLDALFLQFKNERNEAEPFGDFVHRKILNQTYA</sequence>
<dbReference type="InterPro" id="IPR045854">
    <property type="entry name" value="NO2/SO3_Rdtase_4Fe4S_sf"/>
</dbReference>
<evidence type="ECO:0000256" key="7">
    <source>
        <dbReference type="ARBA" id="ARBA00022617"/>
    </source>
</evidence>
<comment type="function">
    <text evidence="15">Component of the sulfite reductase complex that catalyzes the 6-electron reduction of sulfite to sulfide. This is one of several activities required for the biosynthesis of L-cysteine from sulfate.</text>
</comment>
<gene>
    <name evidence="19" type="ORF">OD355_11620</name>
</gene>
<keyword evidence="6" id="KW-0004">4Fe-4S</keyword>
<dbReference type="GO" id="GO:0046872">
    <property type="term" value="F:metal ion binding"/>
    <property type="evidence" value="ECO:0007669"/>
    <property type="project" value="UniProtKB-KW"/>
</dbReference>
<dbReference type="InterPro" id="IPR006066">
    <property type="entry name" value="NO2/SO3_Rdtase_FeS/sirohaem_BS"/>
</dbReference>
<dbReference type="InterPro" id="IPR045169">
    <property type="entry name" value="NO2/SO3_Rdtase_4Fe4S_prot"/>
</dbReference>
<evidence type="ECO:0000259" key="18">
    <source>
        <dbReference type="Pfam" id="PF03460"/>
    </source>
</evidence>
<comment type="pathway">
    <text evidence="3">Sulfur metabolism; hydrogen sulfide biosynthesis; hydrogen sulfide from sulfite (NADPH route): step 1/1.</text>
</comment>
<dbReference type="AlphaFoldDB" id="A0AAE3IN56"/>
<dbReference type="GO" id="GO:0009337">
    <property type="term" value="C:sulfite reductase complex (NADPH)"/>
    <property type="evidence" value="ECO:0007669"/>
    <property type="project" value="TreeGrafter"/>
</dbReference>
<evidence type="ECO:0000256" key="3">
    <source>
        <dbReference type="ARBA" id="ARBA00004774"/>
    </source>
</evidence>
<keyword evidence="20" id="KW-1185">Reference proteome</keyword>
<dbReference type="GO" id="GO:0019344">
    <property type="term" value="P:cysteine biosynthetic process"/>
    <property type="evidence" value="ECO:0007669"/>
    <property type="project" value="UniProtKB-KW"/>
</dbReference>
<dbReference type="PRINTS" id="PR00397">
    <property type="entry name" value="SIROHAEM"/>
</dbReference>
<protein>
    <recommendedName>
        <fullName evidence="5">assimilatory sulfite reductase (NADPH)</fullName>
        <ecNumber evidence="5">1.8.1.2</ecNumber>
    </recommendedName>
</protein>
<dbReference type="GO" id="GO:0004783">
    <property type="term" value="F:sulfite reductase (NADPH) activity"/>
    <property type="evidence" value="ECO:0007669"/>
    <property type="project" value="UniProtKB-EC"/>
</dbReference>
<keyword evidence="13" id="KW-0028">Amino-acid biosynthesis</keyword>
<evidence type="ECO:0000256" key="5">
    <source>
        <dbReference type="ARBA" id="ARBA00012604"/>
    </source>
</evidence>
<dbReference type="GO" id="GO:0050311">
    <property type="term" value="F:sulfite reductase (ferredoxin) activity"/>
    <property type="evidence" value="ECO:0007669"/>
    <property type="project" value="TreeGrafter"/>
</dbReference>
<dbReference type="Pfam" id="PF01077">
    <property type="entry name" value="NIR_SIR"/>
    <property type="match status" value="1"/>
</dbReference>
<evidence type="ECO:0000313" key="20">
    <source>
        <dbReference type="Proteomes" id="UP001209317"/>
    </source>
</evidence>
<reference evidence="19" key="1">
    <citation type="submission" date="2022-10" db="EMBL/GenBank/DDBJ databases">
        <authorList>
            <person name="Kim H.S."/>
            <person name="Kim J.-S."/>
            <person name="Suh M.K."/>
            <person name="Eom M.K."/>
            <person name="Lee J.-S."/>
        </authorList>
    </citation>
    <scope>NUCLEOTIDE SEQUENCE</scope>
    <source>
        <strain evidence="19">LIP-5</strain>
    </source>
</reference>
<comment type="caution">
    <text evidence="19">The sequence shown here is derived from an EMBL/GenBank/DDBJ whole genome shotgun (WGS) entry which is preliminary data.</text>
</comment>
<evidence type="ECO:0000256" key="8">
    <source>
        <dbReference type="ARBA" id="ARBA00022723"/>
    </source>
</evidence>
<keyword evidence="7" id="KW-0349">Heme</keyword>
<feature type="domain" description="Nitrite/sulphite reductase 4Fe-4S" evidence="17">
    <location>
        <begin position="162"/>
        <end position="316"/>
    </location>
</feature>
<name>A0AAE3IN56_9BACT</name>
<comment type="similarity">
    <text evidence="4">Belongs to the nitrite and sulfite reductase 4Fe-4S domain family.</text>
</comment>
<dbReference type="Pfam" id="PF03460">
    <property type="entry name" value="NIR_SIR_ferr"/>
    <property type="match status" value="2"/>
</dbReference>
<keyword evidence="8" id="KW-0479">Metal-binding</keyword>
<evidence type="ECO:0000256" key="9">
    <source>
        <dbReference type="ARBA" id="ARBA00022857"/>
    </source>
</evidence>
<keyword evidence="13" id="KW-0198">Cysteine biosynthesis</keyword>
<comment type="catalytic activity">
    <reaction evidence="14">
        <text>hydrogen sulfide + 3 NADP(+) + 3 H2O = sulfite + 3 NADPH + 4 H(+)</text>
        <dbReference type="Rhea" id="RHEA:13801"/>
        <dbReference type="ChEBI" id="CHEBI:15377"/>
        <dbReference type="ChEBI" id="CHEBI:15378"/>
        <dbReference type="ChEBI" id="CHEBI:17359"/>
        <dbReference type="ChEBI" id="CHEBI:29919"/>
        <dbReference type="ChEBI" id="CHEBI:57783"/>
        <dbReference type="ChEBI" id="CHEBI:58349"/>
        <dbReference type="EC" id="1.8.1.2"/>
    </reaction>
</comment>
<dbReference type="GO" id="GO:0020037">
    <property type="term" value="F:heme binding"/>
    <property type="evidence" value="ECO:0007669"/>
    <property type="project" value="InterPro"/>
</dbReference>
<dbReference type="Proteomes" id="UP001209317">
    <property type="component" value="Unassembled WGS sequence"/>
</dbReference>
<evidence type="ECO:0000259" key="17">
    <source>
        <dbReference type="Pfam" id="PF01077"/>
    </source>
</evidence>
<dbReference type="GO" id="GO:0000103">
    <property type="term" value="P:sulfate assimilation"/>
    <property type="evidence" value="ECO:0007669"/>
    <property type="project" value="UniProtKB-ARBA"/>
</dbReference>
<dbReference type="PROSITE" id="PS00365">
    <property type="entry name" value="NIR_SIR"/>
    <property type="match status" value="1"/>
</dbReference>
<dbReference type="FunFam" id="3.30.413.10:FF:000003">
    <property type="entry name" value="Sulfite reductase [NADPH] hemoprotein beta-component"/>
    <property type="match status" value="1"/>
</dbReference>
<organism evidence="19 20">
    <name type="scientific">Haoranjiania flava</name>
    <dbReference type="NCBI Taxonomy" id="1856322"/>
    <lineage>
        <taxon>Bacteria</taxon>
        <taxon>Pseudomonadati</taxon>
        <taxon>Bacteroidota</taxon>
        <taxon>Chitinophagia</taxon>
        <taxon>Chitinophagales</taxon>
        <taxon>Chitinophagaceae</taxon>
        <taxon>Haoranjiania</taxon>
    </lineage>
</organism>
<dbReference type="PANTHER" id="PTHR11493:SF47">
    <property type="entry name" value="SULFITE REDUCTASE [NADPH] SUBUNIT BETA"/>
    <property type="match status" value="1"/>
</dbReference>
<accession>A0AAE3IN56</accession>
<dbReference type="InterPro" id="IPR006067">
    <property type="entry name" value="NO2/SO3_Rdtase_4Fe4S_dom"/>
</dbReference>
<evidence type="ECO:0000256" key="4">
    <source>
        <dbReference type="ARBA" id="ARBA00010429"/>
    </source>
</evidence>
<evidence type="ECO:0000256" key="11">
    <source>
        <dbReference type="ARBA" id="ARBA00023004"/>
    </source>
</evidence>
<feature type="domain" description="Nitrite/Sulfite reductase ferredoxin-like" evidence="18">
    <location>
        <begin position="67"/>
        <end position="121"/>
    </location>
</feature>
<keyword evidence="10" id="KW-0560">Oxidoreductase</keyword>
<dbReference type="Gene3D" id="3.30.413.10">
    <property type="entry name" value="Sulfite Reductase Hemoprotein, domain 1"/>
    <property type="match status" value="2"/>
</dbReference>
<evidence type="ECO:0000256" key="16">
    <source>
        <dbReference type="ARBA" id="ARBA00062253"/>
    </source>
</evidence>
<evidence type="ECO:0000313" key="19">
    <source>
        <dbReference type="EMBL" id="MCU7695167.1"/>
    </source>
</evidence>
<keyword evidence="12" id="KW-0411">Iron-sulfur</keyword>